<dbReference type="InterPro" id="IPR020845">
    <property type="entry name" value="AMP-binding_CS"/>
</dbReference>
<comment type="similarity">
    <text evidence="2">Belongs to the ATP-dependent AMP-binding enzyme family.</text>
</comment>
<dbReference type="Gene3D" id="3.40.50.980">
    <property type="match status" value="2"/>
</dbReference>
<dbReference type="SMART" id="SM00823">
    <property type="entry name" value="PKS_PP"/>
    <property type="match status" value="1"/>
</dbReference>
<dbReference type="GO" id="GO:0003824">
    <property type="term" value="F:catalytic activity"/>
    <property type="evidence" value="ECO:0007669"/>
    <property type="project" value="InterPro"/>
</dbReference>
<comment type="cofactor">
    <cofactor evidence="1">
        <name>pantetheine 4'-phosphate</name>
        <dbReference type="ChEBI" id="CHEBI:47942"/>
    </cofactor>
</comment>
<dbReference type="Pfam" id="PF00550">
    <property type="entry name" value="PP-binding"/>
    <property type="match status" value="1"/>
</dbReference>
<dbReference type="SUPFAM" id="SSF53474">
    <property type="entry name" value="alpha/beta-Hydrolases"/>
    <property type="match status" value="1"/>
</dbReference>
<dbReference type="PROSITE" id="PS00455">
    <property type="entry name" value="AMP_BINDING"/>
    <property type="match status" value="1"/>
</dbReference>
<dbReference type="Pfam" id="PF00975">
    <property type="entry name" value="Thioesterase"/>
    <property type="match status" value="1"/>
</dbReference>
<dbReference type="InterPro" id="IPR036736">
    <property type="entry name" value="ACP-like_sf"/>
</dbReference>
<dbReference type="Pfam" id="PF13193">
    <property type="entry name" value="AMP-binding_C"/>
    <property type="match status" value="1"/>
</dbReference>
<dbReference type="Pfam" id="PF00668">
    <property type="entry name" value="Condensation"/>
    <property type="match status" value="1"/>
</dbReference>
<keyword evidence="4" id="KW-0597">Phosphoprotein</keyword>
<dbReference type="FunFam" id="2.30.38.10:FF:000001">
    <property type="entry name" value="Non-ribosomal peptide synthetase PvdI"/>
    <property type="match status" value="1"/>
</dbReference>
<proteinExistence type="inferred from homology"/>
<evidence type="ECO:0000256" key="1">
    <source>
        <dbReference type="ARBA" id="ARBA00001957"/>
    </source>
</evidence>
<dbReference type="InterPro" id="IPR045851">
    <property type="entry name" value="AMP-bd_C_sf"/>
</dbReference>
<dbReference type="InterPro" id="IPR001031">
    <property type="entry name" value="Thioesterase"/>
</dbReference>
<dbReference type="InterPro" id="IPR020802">
    <property type="entry name" value="TesA-like"/>
</dbReference>
<dbReference type="Gene3D" id="3.40.50.1820">
    <property type="entry name" value="alpha/beta hydrolase"/>
    <property type="match status" value="1"/>
</dbReference>
<dbReference type="Gene3D" id="3.30.300.30">
    <property type="match status" value="1"/>
</dbReference>
<dbReference type="InterPro" id="IPR029058">
    <property type="entry name" value="AB_hydrolase_fold"/>
</dbReference>
<dbReference type="GO" id="GO:0072330">
    <property type="term" value="P:monocarboxylic acid biosynthetic process"/>
    <property type="evidence" value="ECO:0007669"/>
    <property type="project" value="UniProtKB-ARBA"/>
</dbReference>
<gene>
    <name evidence="6" type="ORF">FHS34_005290</name>
</gene>
<evidence type="ECO:0000313" key="6">
    <source>
        <dbReference type="EMBL" id="MBB5929799.1"/>
    </source>
</evidence>
<dbReference type="FunFam" id="1.10.1200.10:FF:000016">
    <property type="entry name" value="Non-ribosomal peptide synthase"/>
    <property type="match status" value="1"/>
</dbReference>
<comment type="caution">
    <text evidence="6">The sequence shown here is derived from an EMBL/GenBank/DDBJ whole genome shotgun (WGS) entry which is preliminary data.</text>
</comment>
<dbReference type="InterPro" id="IPR020806">
    <property type="entry name" value="PKS_PP-bd"/>
</dbReference>
<dbReference type="GO" id="GO:0044550">
    <property type="term" value="P:secondary metabolite biosynthetic process"/>
    <property type="evidence" value="ECO:0007669"/>
    <property type="project" value="UniProtKB-ARBA"/>
</dbReference>
<dbReference type="PANTHER" id="PTHR45527:SF1">
    <property type="entry name" value="FATTY ACID SYNTHASE"/>
    <property type="match status" value="1"/>
</dbReference>
<dbReference type="FunFam" id="3.40.50.12780:FF:000012">
    <property type="entry name" value="Non-ribosomal peptide synthetase"/>
    <property type="match status" value="1"/>
</dbReference>
<sequence length="971" mass="104087">LTLPGITAHSTPVATGTSRFDLLFSIDERTTATGTPTGLEGFVEYSTDLFDHTTITTLIERLTRVLEQAVTQPDTPITRTELLSTDERHQLLVQHNATQHDVTTPEVLSEAFEAQVRATPDAPAVVFEATELSYAEVNERANRLARLLITHGAGPEQLVALAVPRSADLIVAVLAVLKTGAAYLPLDLDYPTERLAFMTEDAGPVLMVSTHQAATNLPQGVTQVLLDDPAVTTALAGLPATDIDPGERHGVVSPQSPAYVIYTSGSTGTPKGVVMTVGALANLIAWHTATIGSTPGTSVAQFTAISFDVSAQEILETLGTGKRLVVPDTDVRRDPTRFVQWLDEHRIEELYAPDVMVQAVCEAALEQGRTLPHLRHIGQGGEALRLTPAVRDFVAARSGRRLHNHYGPSETHLVTAHTVPEDVTRWGATAPIGAPIWNTRAYVLDDALAPVPAGVTGELYLAGTALARGYWDRPGLTAERFVADPYGGPGERMYRTGDLVRWNTAGELEYIGRADSQVKVRGMRVELGEIETVLAGHPDVSQAAVALRTDGPGEGRLVGYVVPVPGREVDVPALRTYLAGITYLAGALPEHMVPSAVVVLDALPLTPSGKVDRRALPAPVLDTASSGRGPRTPQEEILCGVFAEVLGMHRVDIDSSFFDLGGHSLLATRLINRVHDLLGVELSIRSVFEAPTVAGLAERLGVDTSDSALDVLLPLRANGTLPPLFCIHPGGGLSWCYAGLLQHLEPDRPIYGLQARGLAEATRLPATVEEMADDYLEQIRTVQPEGPYHLLGWSFGGMVAHVIATRLQEKGETVALLGMLDAYPVVPEQDHDAAGGLERELLADLLHFVGVDPGPAGEQGLDRAGALDVLRQEGSALASLDERSTTALMDVFINNNKLIAGFDPVRFRGDLLHFTATLGRDDKAPTARSWRPHVEGRIEDHPIACEHRNMVQPGPLAEIAKVVADKLGTTG</sequence>
<dbReference type="PROSITE" id="PS00012">
    <property type="entry name" value="PHOSPHOPANTETHEINE"/>
    <property type="match status" value="1"/>
</dbReference>
<feature type="domain" description="Carrier" evidence="5">
    <location>
        <begin position="629"/>
        <end position="704"/>
    </location>
</feature>
<dbReference type="Gene3D" id="2.30.38.10">
    <property type="entry name" value="Luciferase, Domain 3"/>
    <property type="match status" value="1"/>
</dbReference>
<dbReference type="FunFam" id="3.40.50.980:FF:000001">
    <property type="entry name" value="Non-ribosomal peptide synthetase"/>
    <property type="match status" value="1"/>
</dbReference>
<dbReference type="PROSITE" id="PS50075">
    <property type="entry name" value="CARRIER"/>
    <property type="match status" value="1"/>
</dbReference>
<dbReference type="CDD" id="cd17651">
    <property type="entry name" value="A_NRPS_VisG_like"/>
    <property type="match status" value="1"/>
</dbReference>
<dbReference type="FunFam" id="3.30.300.30:FF:000010">
    <property type="entry name" value="Enterobactin synthetase component F"/>
    <property type="match status" value="1"/>
</dbReference>
<dbReference type="GO" id="GO:0005829">
    <property type="term" value="C:cytosol"/>
    <property type="evidence" value="ECO:0007669"/>
    <property type="project" value="TreeGrafter"/>
</dbReference>
<accession>A0A7W9PY01</accession>
<reference evidence="6 7" key="1">
    <citation type="submission" date="2020-08" db="EMBL/GenBank/DDBJ databases">
        <title>Genomic Encyclopedia of Type Strains, Phase III (KMG-III): the genomes of soil and plant-associated and newly described type strains.</title>
        <authorList>
            <person name="Whitman W."/>
        </authorList>
    </citation>
    <scope>NUCLEOTIDE SEQUENCE [LARGE SCALE GENOMIC DNA]</scope>
    <source>
        <strain evidence="6 7">CECT 3313</strain>
    </source>
</reference>
<dbReference type="Proteomes" id="UP000585836">
    <property type="component" value="Unassembled WGS sequence"/>
</dbReference>
<evidence type="ECO:0000256" key="2">
    <source>
        <dbReference type="ARBA" id="ARBA00006432"/>
    </source>
</evidence>
<evidence type="ECO:0000256" key="3">
    <source>
        <dbReference type="ARBA" id="ARBA00022450"/>
    </source>
</evidence>
<name>A0A7W9PY01_9ACTN</name>
<dbReference type="InterPro" id="IPR001242">
    <property type="entry name" value="Condensation_dom"/>
</dbReference>
<evidence type="ECO:0000313" key="7">
    <source>
        <dbReference type="Proteomes" id="UP000585836"/>
    </source>
</evidence>
<dbReference type="SMART" id="SM00824">
    <property type="entry name" value="PKS_TE"/>
    <property type="match status" value="1"/>
</dbReference>
<evidence type="ECO:0000259" key="5">
    <source>
        <dbReference type="PROSITE" id="PS50075"/>
    </source>
</evidence>
<dbReference type="GO" id="GO:0031177">
    <property type="term" value="F:phosphopantetheine binding"/>
    <property type="evidence" value="ECO:0007669"/>
    <property type="project" value="InterPro"/>
</dbReference>
<keyword evidence="7" id="KW-1185">Reference proteome</keyword>
<keyword evidence="3" id="KW-0596">Phosphopantetheine</keyword>
<protein>
    <submittedName>
        <fullName evidence="6">Amino acid adenylation domain-containing protein</fullName>
    </submittedName>
</protein>
<dbReference type="SUPFAM" id="SSF52777">
    <property type="entry name" value="CoA-dependent acyltransferases"/>
    <property type="match status" value="1"/>
</dbReference>
<dbReference type="PANTHER" id="PTHR45527">
    <property type="entry name" value="NONRIBOSOMAL PEPTIDE SYNTHETASE"/>
    <property type="match status" value="1"/>
</dbReference>
<dbReference type="GO" id="GO:0043041">
    <property type="term" value="P:amino acid activation for nonribosomal peptide biosynthetic process"/>
    <property type="evidence" value="ECO:0007669"/>
    <property type="project" value="TreeGrafter"/>
</dbReference>
<dbReference type="InterPro" id="IPR000873">
    <property type="entry name" value="AMP-dep_synth/lig_dom"/>
</dbReference>
<organism evidence="6 7">
    <name type="scientific">Streptomyces echinatus</name>
    <dbReference type="NCBI Taxonomy" id="67293"/>
    <lineage>
        <taxon>Bacteria</taxon>
        <taxon>Bacillati</taxon>
        <taxon>Actinomycetota</taxon>
        <taxon>Actinomycetes</taxon>
        <taxon>Kitasatosporales</taxon>
        <taxon>Streptomycetaceae</taxon>
        <taxon>Streptomyces</taxon>
    </lineage>
</organism>
<dbReference type="AlphaFoldDB" id="A0A7W9PY01"/>
<dbReference type="GO" id="GO:0017000">
    <property type="term" value="P:antibiotic biosynthetic process"/>
    <property type="evidence" value="ECO:0007669"/>
    <property type="project" value="UniProtKB-ARBA"/>
</dbReference>
<dbReference type="NCBIfam" id="TIGR01733">
    <property type="entry name" value="AA-adenyl-dom"/>
    <property type="match status" value="1"/>
</dbReference>
<dbReference type="InterPro" id="IPR009081">
    <property type="entry name" value="PP-bd_ACP"/>
</dbReference>
<dbReference type="SUPFAM" id="SSF47336">
    <property type="entry name" value="ACP-like"/>
    <property type="match status" value="1"/>
</dbReference>
<dbReference type="InterPro" id="IPR025110">
    <property type="entry name" value="AMP-bd_C"/>
</dbReference>
<dbReference type="EMBL" id="JACHJK010000010">
    <property type="protein sequence ID" value="MBB5929799.1"/>
    <property type="molecule type" value="Genomic_DNA"/>
</dbReference>
<evidence type="ECO:0000256" key="4">
    <source>
        <dbReference type="ARBA" id="ARBA00022553"/>
    </source>
</evidence>
<dbReference type="InterPro" id="IPR010071">
    <property type="entry name" value="AA_adenyl_dom"/>
</dbReference>
<dbReference type="Gene3D" id="3.30.559.30">
    <property type="entry name" value="Nonribosomal peptide synthetase, condensation domain"/>
    <property type="match status" value="1"/>
</dbReference>
<dbReference type="Pfam" id="PF00501">
    <property type="entry name" value="AMP-binding"/>
    <property type="match status" value="1"/>
</dbReference>
<dbReference type="InterPro" id="IPR006162">
    <property type="entry name" value="Ppantetheine_attach_site"/>
</dbReference>
<dbReference type="SUPFAM" id="SSF56801">
    <property type="entry name" value="Acetyl-CoA synthetase-like"/>
    <property type="match status" value="1"/>
</dbReference>
<dbReference type="RefSeq" id="WP_184969660.1">
    <property type="nucleotide sequence ID" value="NZ_JACHJK010000010.1"/>
</dbReference>
<feature type="non-terminal residue" evidence="6">
    <location>
        <position position="1"/>
    </location>
</feature>